<dbReference type="CDD" id="cd00143">
    <property type="entry name" value="PP2Cc"/>
    <property type="match status" value="1"/>
</dbReference>
<evidence type="ECO:0000256" key="3">
    <source>
        <dbReference type="ARBA" id="ARBA00006702"/>
    </source>
</evidence>
<dbReference type="InterPro" id="IPR036457">
    <property type="entry name" value="PPM-type-like_dom_sf"/>
</dbReference>
<dbReference type="InterPro" id="IPR000222">
    <property type="entry name" value="PP2C_BS"/>
</dbReference>
<reference evidence="15 16" key="1">
    <citation type="submission" date="2019-06" db="EMBL/GenBank/DDBJ databases">
        <title>WGS assembly of Gossypium darwinii.</title>
        <authorList>
            <person name="Chen Z.J."/>
            <person name="Sreedasyam A."/>
            <person name="Ando A."/>
            <person name="Song Q."/>
            <person name="De L."/>
            <person name="Hulse-Kemp A."/>
            <person name="Ding M."/>
            <person name="Ye W."/>
            <person name="Kirkbride R."/>
            <person name="Jenkins J."/>
            <person name="Plott C."/>
            <person name="Lovell J."/>
            <person name="Lin Y.-M."/>
            <person name="Vaughn R."/>
            <person name="Liu B."/>
            <person name="Li W."/>
            <person name="Simpson S."/>
            <person name="Scheffler B."/>
            <person name="Saski C."/>
            <person name="Grover C."/>
            <person name="Hu G."/>
            <person name="Conover J."/>
            <person name="Carlson J."/>
            <person name="Shu S."/>
            <person name="Boston L."/>
            <person name="Williams M."/>
            <person name="Peterson D."/>
            <person name="Mcgee K."/>
            <person name="Jones D."/>
            <person name="Wendel J."/>
            <person name="Stelly D."/>
            <person name="Grimwood J."/>
            <person name="Schmutz J."/>
        </authorList>
    </citation>
    <scope>NUCLEOTIDE SEQUENCE [LARGE SCALE GENOMIC DNA]</scope>
    <source>
        <strain evidence="15">1808015.09</strain>
    </source>
</reference>
<gene>
    <name evidence="15" type="ORF">ES288_A05G013600v1</name>
</gene>
<dbReference type="GO" id="GO:0005737">
    <property type="term" value="C:cytoplasm"/>
    <property type="evidence" value="ECO:0007669"/>
    <property type="project" value="UniProtKB-ARBA"/>
</dbReference>
<dbReference type="SMART" id="SM00332">
    <property type="entry name" value="PP2Cc"/>
    <property type="match status" value="1"/>
</dbReference>
<dbReference type="EMBL" id="CM017692">
    <property type="protein sequence ID" value="TYH15056.1"/>
    <property type="molecule type" value="Genomic_DNA"/>
</dbReference>
<dbReference type="Proteomes" id="UP000323506">
    <property type="component" value="Chromosome A05"/>
</dbReference>
<protein>
    <recommendedName>
        <fullName evidence="4">protein-serine/threonine phosphatase</fullName>
        <ecNumber evidence="4">3.1.3.16</ecNumber>
    </recommendedName>
</protein>
<sequence length="383" mass="42510">MCVEDIEQVSQEMEDLDDGSTNKKPWPLLSRGDFLSTQMENWVHKDSPFPLAVVAGSNRLESISEETVATEKKHDLLTNFIPTLRSGEWSDIGGRPYMEDTHVCIADLAKNFGRNLMSEDTVSFYGVFDGHGGKDASQFVRDHLPRVIVEDADFPLDIEKAVTRSFMETDAAFAKSCSLESALASGTTALTAMIFGRSLLVANAGDSRAVLSRCGTAIEMSKDHRPCCMKERRRIESLGGFIDDGYLNGQLGVTRALGNWHLEGMKEMGERIGPLSAEPELKMITLTKEDEFLIIGSDGIWDVFTSQNAVDFTRRRLQEHNDVKLCCREMVGEAIKRGATDNLTVVLVSFHLEPPLPSIIQRARFRRSISAEGLQSLKCLLEG</sequence>
<keyword evidence="16" id="KW-1185">Reference proteome</keyword>
<evidence type="ECO:0000256" key="1">
    <source>
        <dbReference type="ARBA" id="ARBA00001936"/>
    </source>
</evidence>
<evidence type="ECO:0000256" key="5">
    <source>
        <dbReference type="ARBA" id="ARBA00022723"/>
    </source>
</evidence>
<keyword evidence="7" id="KW-0460">Magnesium</keyword>
<dbReference type="GO" id="GO:0005634">
    <property type="term" value="C:nucleus"/>
    <property type="evidence" value="ECO:0007669"/>
    <property type="project" value="UniProtKB-ARBA"/>
</dbReference>
<dbReference type="PANTHER" id="PTHR13832:SF684">
    <property type="entry name" value="PROTEIN PHOSPHATASE 2C 27-RELATED"/>
    <property type="match status" value="1"/>
</dbReference>
<evidence type="ECO:0000256" key="10">
    <source>
        <dbReference type="ARBA" id="ARBA00047761"/>
    </source>
</evidence>
<evidence type="ECO:0000256" key="2">
    <source>
        <dbReference type="ARBA" id="ARBA00001946"/>
    </source>
</evidence>
<dbReference type="InterPro" id="IPR001932">
    <property type="entry name" value="PPM-type_phosphatase-like_dom"/>
</dbReference>
<feature type="region of interest" description="Disordered" evidence="13">
    <location>
        <begin position="1"/>
        <end position="22"/>
    </location>
</feature>
<evidence type="ECO:0000256" key="12">
    <source>
        <dbReference type="RuleBase" id="RU003465"/>
    </source>
</evidence>
<dbReference type="AlphaFoldDB" id="A0A5D2GCI6"/>
<evidence type="ECO:0000256" key="4">
    <source>
        <dbReference type="ARBA" id="ARBA00013081"/>
    </source>
</evidence>
<evidence type="ECO:0000313" key="16">
    <source>
        <dbReference type="Proteomes" id="UP000323506"/>
    </source>
</evidence>
<dbReference type="GO" id="GO:0004722">
    <property type="term" value="F:protein serine/threonine phosphatase activity"/>
    <property type="evidence" value="ECO:0007669"/>
    <property type="project" value="UniProtKB-EC"/>
</dbReference>
<evidence type="ECO:0000256" key="9">
    <source>
        <dbReference type="ARBA" id="ARBA00023211"/>
    </source>
</evidence>
<comment type="similarity">
    <text evidence="3 12">Belongs to the PP2C family.</text>
</comment>
<proteinExistence type="inferred from homology"/>
<dbReference type="Gene3D" id="3.60.40.10">
    <property type="entry name" value="PPM-type phosphatase domain"/>
    <property type="match status" value="1"/>
</dbReference>
<dbReference type="PROSITE" id="PS01032">
    <property type="entry name" value="PPM_1"/>
    <property type="match status" value="1"/>
</dbReference>
<dbReference type="FunFam" id="3.60.40.10:FF:000004">
    <property type="entry name" value="Probable protein phosphatase 2C 22"/>
    <property type="match status" value="1"/>
</dbReference>
<evidence type="ECO:0000256" key="13">
    <source>
        <dbReference type="SAM" id="MobiDB-lite"/>
    </source>
</evidence>
<organism evidence="15 16">
    <name type="scientific">Gossypium darwinii</name>
    <name type="common">Darwin's cotton</name>
    <name type="synonym">Gossypium barbadense var. darwinii</name>
    <dbReference type="NCBI Taxonomy" id="34276"/>
    <lineage>
        <taxon>Eukaryota</taxon>
        <taxon>Viridiplantae</taxon>
        <taxon>Streptophyta</taxon>
        <taxon>Embryophyta</taxon>
        <taxon>Tracheophyta</taxon>
        <taxon>Spermatophyta</taxon>
        <taxon>Magnoliopsida</taxon>
        <taxon>eudicotyledons</taxon>
        <taxon>Gunneridae</taxon>
        <taxon>Pentapetalae</taxon>
        <taxon>rosids</taxon>
        <taxon>malvids</taxon>
        <taxon>Malvales</taxon>
        <taxon>Malvaceae</taxon>
        <taxon>Malvoideae</taxon>
        <taxon>Gossypium</taxon>
    </lineage>
</organism>
<dbReference type="PANTHER" id="PTHR13832">
    <property type="entry name" value="PROTEIN PHOSPHATASE 2C"/>
    <property type="match status" value="1"/>
</dbReference>
<comment type="cofactor">
    <cofactor evidence="2">
        <name>Mg(2+)</name>
        <dbReference type="ChEBI" id="CHEBI:18420"/>
    </cofactor>
</comment>
<keyword evidence="5" id="KW-0479">Metal-binding</keyword>
<dbReference type="GO" id="GO:0046872">
    <property type="term" value="F:metal ion binding"/>
    <property type="evidence" value="ECO:0007669"/>
    <property type="project" value="UniProtKB-KW"/>
</dbReference>
<dbReference type="InterPro" id="IPR015655">
    <property type="entry name" value="PP2C"/>
</dbReference>
<dbReference type="SUPFAM" id="SSF81606">
    <property type="entry name" value="PP2C-like"/>
    <property type="match status" value="1"/>
</dbReference>
<dbReference type="PROSITE" id="PS51746">
    <property type="entry name" value="PPM_2"/>
    <property type="match status" value="1"/>
</dbReference>
<comment type="catalytic activity">
    <reaction evidence="10">
        <text>O-phospho-L-seryl-[protein] + H2O = L-seryl-[protein] + phosphate</text>
        <dbReference type="Rhea" id="RHEA:20629"/>
        <dbReference type="Rhea" id="RHEA-COMP:9863"/>
        <dbReference type="Rhea" id="RHEA-COMP:11604"/>
        <dbReference type="ChEBI" id="CHEBI:15377"/>
        <dbReference type="ChEBI" id="CHEBI:29999"/>
        <dbReference type="ChEBI" id="CHEBI:43474"/>
        <dbReference type="ChEBI" id="CHEBI:83421"/>
        <dbReference type="EC" id="3.1.3.16"/>
    </reaction>
</comment>
<evidence type="ECO:0000259" key="14">
    <source>
        <dbReference type="PROSITE" id="PS51746"/>
    </source>
</evidence>
<keyword evidence="8 12" id="KW-0904">Protein phosphatase</keyword>
<evidence type="ECO:0000256" key="6">
    <source>
        <dbReference type="ARBA" id="ARBA00022801"/>
    </source>
</evidence>
<comment type="catalytic activity">
    <reaction evidence="11">
        <text>O-phospho-L-threonyl-[protein] + H2O = L-threonyl-[protein] + phosphate</text>
        <dbReference type="Rhea" id="RHEA:47004"/>
        <dbReference type="Rhea" id="RHEA-COMP:11060"/>
        <dbReference type="Rhea" id="RHEA-COMP:11605"/>
        <dbReference type="ChEBI" id="CHEBI:15377"/>
        <dbReference type="ChEBI" id="CHEBI:30013"/>
        <dbReference type="ChEBI" id="CHEBI:43474"/>
        <dbReference type="ChEBI" id="CHEBI:61977"/>
        <dbReference type="EC" id="3.1.3.16"/>
    </reaction>
</comment>
<dbReference type="Pfam" id="PF00481">
    <property type="entry name" value="PP2C"/>
    <property type="match status" value="1"/>
</dbReference>
<keyword evidence="6 12" id="KW-0378">Hydrolase</keyword>
<dbReference type="EC" id="3.1.3.16" evidence="4"/>
<accession>A0A5D2GCI6</accession>
<name>A0A5D2GCI6_GOSDA</name>
<feature type="compositionally biased region" description="Acidic residues" evidence="13">
    <location>
        <begin position="1"/>
        <end position="18"/>
    </location>
</feature>
<evidence type="ECO:0000256" key="11">
    <source>
        <dbReference type="ARBA" id="ARBA00048336"/>
    </source>
</evidence>
<feature type="domain" description="PPM-type phosphatase" evidence="14">
    <location>
        <begin position="85"/>
        <end position="350"/>
    </location>
</feature>
<evidence type="ECO:0000256" key="8">
    <source>
        <dbReference type="ARBA" id="ARBA00022912"/>
    </source>
</evidence>
<comment type="cofactor">
    <cofactor evidence="1">
        <name>Mn(2+)</name>
        <dbReference type="ChEBI" id="CHEBI:29035"/>
    </cofactor>
</comment>
<evidence type="ECO:0000256" key="7">
    <source>
        <dbReference type="ARBA" id="ARBA00022842"/>
    </source>
</evidence>
<evidence type="ECO:0000313" key="15">
    <source>
        <dbReference type="EMBL" id="TYH15056.1"/>
    </source>
</evidence>
<keyword evidence="9" id="KW-0464">Manganese</keyword>